<accession>A0A2R8AXA2</accession>
<dbReference type="GO" id="GO:0005886">
    <property type="term" value="C:plasma membrane"/>
    <property type="evidence" value="ECO:0007669"/>
    <property type="project" value="TreeGrafter"/>
</dbReference>
<dbReference type="GO" id="GO:0102317">
    <property type="term" value="F:4-methylaminobutyrate oxidase (demethylating) activity"/>
    <property type="evidence" value="ECO:0007669"/>
    <property type="project" value="UniProtKB-EC"/>
</dbReference>
<evidence type="ECO:0000259" key="3">
    <source>
        <dbReference type="Pfam" id="PF01266"/>
    </source>
</evidence>
<dbReference type="EC" id="1.5.3.19" evidence="4"/>
<evidence type="ECO:0000256" key="2">
    <source>
        <dbReference type="ARBA" id="ARBA00023002"/>
    </source>
</evidence>
<sequence>MTSGFPIHEGTPVQFDAPLPEAVDFAVIGGGVIGVSTALHLARKGHRVVLLEKGRIAGEQSSRNWGWIRQQGRDPHELPIMIEANRIWKDLATQTNVDIGLKTIGVTYLAKTQEDLENYASWLPHAEAHGLDTRLYAGADMARAFPELAGSGYAGILHTPSDMKGEPWVAVPALAGIAKRDGAIIIENCAVRTLDIQAGRVTGVVTERGTIRAPEVILAGGAWSGLFLRNHGIQIPQLSVRSSVAATAPINMPTDMAAVEKTFAFRARSDGGVTLAPGAFHELFIGPSAVRHAAKYKAQFLGDPTGTRFVAMAPRGYPDAWTTPRRWTGDIETPFERMRILNPKPNMKRLKRAAERLQAMFPEIGPVRLETAWAGMIDVMPDVVPVIDRANGIQGLTIGTGMCGHGFGIGPGMGRVLADLASGGDVGHDLTRFRLSRFSDGSPIELGPQL</sequence>
<keyword evidence="2 4" id="KW-0560">Oxidoreductase</keyword>
<dbReference type="PANTHER" id="PTHR13847:SF280">
    <property type="entry name" value="D-AMINO ACID DEHYDROGENASE"/>
    <property type="match status" value="1"/>
</dbReference>
<dbReference type="GO" id="GO:0055130">
    <property type="term" value="P:D-alanine catabolic process"/>
    <property type="evidence" value="ECO:0007669"/>
    <property type="project" value="TreeGrafter"/>
</dbReference>
<dbReference type="EMBL" id="OMOJ01000004">
    <property type="protein sequence ID" value="SPF80577.1"/>
    <property type="molecule type" value="Genomic_DNA"/>
</dbReference>
<dbReference type="Gene3D" id="3.30.9.10">
    <property type="entry name" value="D-Amino Acid Oxidase, subunit A, domain 2"/>
    <property type="match status" value="2"/>
</dbReference>
<dbReference type="Pfam" id="PF01266">
    <property type="entry name" value="DAO"/>
    <property type="match status" value="1"/>
</dbReference>
<dbReference type="PANTHER" id="PTHR13847">
    <property type="entry name" value="SARCOSINE DEHYDROGENASE-RELATED"/>
    <property type="match status" value="1"/>
</dbReference>
<feature type="domain" description="FAD dependent oxidoreductase" evidence="3">
    <location>
        <begin position="24"/>
        <end position="420"/>
    </location>
</feature>
<dbReference type="Gene3D" id="3.50.50.60">
    <property type="entry name" value="FAD/NAD(P)-binding domain"/>
    <property type="match status" value="2"/>
</dbReference>
<evidence type="ECO:0000313" key="4">
    <source>
        <dbReference type="EMBL" id="SPF80577.1"/>
    </source>
</evidence>
<gene>
    <name evidence="4" type="primary">abo_2</name>
    <name evidence="4" type="ORF">PRI8871_02387</name>
</gene>
<comment type="similarity">
    <text evidence="1">Belongs to the DadA oxidoreductase family.</text>
</comment>
<evidence type="ECO:0000313" key="5">
    <source>
        <dbReference type="Proteomes" id="UP000244904"/>
    </source>
</evidence>
<protein>
    <submittedName>
        <fullName evidence="4">4-methylaminobutanoate oxidase (Formaldehyde-forming)</fullName>
        <ecNumber evidence="4">1.5.3.19</ecNumber>
    </submittedName>
</protein>
<dbReference type="AlphaFoldDB" id="A0A2R8AXA2"/>
<dbReference type="OrthoDB" id="9787190at2"/>
<evidence type="ECO:0000256" key="1">
    <source>
        <dbReference type="ARBA" id="ARBA00009410"/>
    </source>
</evidence>
<dbReference type="SUPFAM" id="SSF51905">
    <property type="entry name" value="FAD/NAD(P)-binding domain"/>
    <property type="match status" value="1"/>
</dbReference>
<keyword evidence="5" id="KW-1185">Reference proteome</keyword>
<dbReference type="InterPro" id="IPR036188">
    <property type="entry name" value="FAD/NAD-bd_sf"/>
</dbReference>
<reference evidence="5" key="1">
    <citation type="submission" date="2018-03" db="EMBL/GenBank/DDBJ databases">
        <authorList>
            <person name="Rodrigo-Torres L."/>
            <person name="Arahal R. D."/>
            <person name="Lucena T."/>
        </authorList>
    </citation>
    <scope>NUCLEOTIDE SEQUENCE [LARGE SCALE GENOMIC DNA]</scope>
    <source>
        <strain evidence="5">CECT 8871</strain>
    </source>
</reference>
<dbReference type="RefSeq" id="WP_108886424.1">
    <property type="nucleotide sequence ID" value="NZ_OMOJ01000004.1"/>
</dbReference>
<proteinExistence type="inferred from homology"/>
<dbReference type="Proteomes" id="UP000244904">
    <property type="component" value="Unassembled WGS sequence"/>
</dbReference>
<organism evidence="4 5">
    <name type="scientific">Pseudoprimorskyibacter insulae</name>
    <dbReference type="NCBI Taxonomy" id="1695997"/>
    <lineage>
        <taxon>Bacteria</taxon>
        <taxon>Pseudomonadati</taxon>
        <taxon>Pseudomonadota</taxon>
        <taxon>Alphaproteobacteria</taxon>
        <taxon>Rhodobacterales</taxon>
        <taxon>Paracoccaceae</taxon>
        <taxon>Pseudoprimorskyibacter</taxon>
    </lineage>
</organism>
<dbReference type="InterPro" id="IPR006076">
    <property type="entry name" value="FAD-dep_OxRdtase"/>
</dbReference>
<dbReference type="GO" id="GO:0008718">
    <property type="term" value="F:D-amino-acid dehydrogenase activity"/>
    <property type="evidence" value="ECO:0007669"/>
    <property type="project" value="TreeGrafter"/>
</dbReference>
<name>A0A2R8AXA2_9RHOB</name>
<dbReference type="GO" id="GO:0005737">
    <property type="term" value="C:cytoplasm"/>
    <property type="evidence" value="ECO:0007669"/>
    <property type="project" value="TreeGrafter"/>
</dbReference>